<dbReference type="Pfam" id="PF04871">
    <property type="entry name" value="Uso1_p115_C"/>
    <property type="match status" value="1"/>
</dbReference>
<accession>A0A8H7GV10</accession>
<dbReference type="InterPro" id="IPR006955">
    <property type="entry name" value="Uso1_p115_C"/>
</dbReference>
<keyword evidence="4" id="KW-1185">Reference proteome</keyword>
<evidence type="ECO:0000256" key="1">
    <source>
        <dbReference type="SAM" id="Coils"/>
    </source>
</evidence>
<dbReference type="GO" id="GO:0006886">
    <property type="term" value="P:intracellular protein transport"/>
    <property type="evidence" value="ECO:0007669"/>
    <property type="project" value="InterPro"/>
</dbReference>
<dbReference type="EMBL" id="JACBPP010000002">
    <property type="protein sequence ID" value="KAF8003948.1"/>
    <property type="molecule type" value="Genomic_DNA"/>
</dbReference>
<sequence>MNSRVRSKKQILEIMDNAAFWEKKLHQAELELASKDEKILSLQETPTKLEGATDTSKPDVDSELATQEAPDDLADLVLLCDHHEQKLEKYKRKLRAFDIAVSSDEEDEDDLL</sequence>
<evidence type="ECO:0000313" key="4">
    <source>
        <dbReference type="Proteomes" id="UP000649328"/>
    </source>
</evidence>
<comment type="caution">
    <text evidence="3">The sequence shown here is derived from an EMBL/GenBank/DDBJ whole genome shotgun (WGS) entry which is preliminary data.</text>
</comment>
<organism evidence="3 4">
    <name type="scientific">Metschnikowia pulcherrima</name>
    <dbReference type="NCBI Taxonomy" id="27326"/>
    <lineage>
        <taxon>Eukaryota</taxon>
        <taxon>Fungi</taxon>
        <taxon>Dikarya</taxon>
        <taxon>Ascomycota</taxon>
        <taxon>Saccharomycotina</taxon>
        <taxon>Pichiomycetes</taxon>
        <taxon>Metschnikowiaceae</taxon>
        <taxon>Metschnikowia</taxon>
    </lineage>
</organism>
<dbReference type="GO" id="GO:0016192">
    <property type="term" value="P:vesicle-mediated transport"/>
    <property type="evidence" value="ECO:0007669"/>
    <property type="project" value="InterPro"/>
</dbReference>
<dbReference type="AlphaFoldDB" id="A0A8H7GV10"/>
<feature type="coiled-coil region" evidence="1">
    <location>
        <begin position="73"/>
        <end position="100"/>
    </location>
</feature>
<feature type="domain" description="Uso1/p115-like vesicle tethering protein C-terminal" evidence="2">
    <location>
        <begin position="15"/>
        <end position="110"/>
    </location>
</feature>
<dbReference type="Proteomes" id="UP000649328">
    <property type="component" value="Unassembled WGS sequence"/>
</dbReference>
<keyword evidence="1" id="KW-0175">Coiled coil</keyword>
<gene>
    <name evidence="3" type="ORF">HF325_001396</name>
</gene>
<feature type="coiled-coil region" evidence="1">
    <location>
        <begin position="11"/>
        <end position="45"/>
    </location>
</feature>
<protein>
    <recommendedName>
        <fullName evidence="2">Uso1/p115-like vesicle tethering protein C-terminal domain-containing protein</fullName>
    </recommendedName>
</protein>
<name>A0A8H7GV10_9ASCO</name>
<proteinExistence type="predicted"/>
<reference evidence="3" key="1">
    <citation type="submission" date="2020-10" db="EMBL/GenBank/DDBJ databases">
        <title>The Whole-Genome Sequence of Metschnikowia persimmonesis, a Novel Endophytic Yeast Species Isolated from Medicinal Plant Diospyros kaki Thumb.</title>
        <authorList>
            <person name="Rahmat E."/>
            <person name="Kang Y."/>
        </authorList>
    </citation>
    <scope>NUCLEOTIDE SEQUENCE</scope>
    <source>
        <strain evidence="3">KIOM G15050</strain>
    </source>
</reference>
<evidence type="ECO:0000313" key="3">
    <source>
        <dbReference type="EMBL" id="KAF8003948.1"/>
    </source>
</evidence>
<evidence type="ECO:0000259" key="2">
    <source>
        <dbReference type="Pfam" id="PF04871"/>
    </source>
</evidence>